<dbReference type="InterPro" id="IPR020904">
    <property type="entry name" value="Sc_DH/Rdtase_CS"/>
</dbReference>
<dbReference type="GeneID" id="43165866"/>
<dbReference type="Gene3D" id="3.40.50.720">
    <property type="entry name" value="NAD(P)-binding Rossmann-like Domain"/>
    <property type="match status" value="1"/>
</dbReference>
<evidence type="ECO:0000313" key="4">
    <source>
        <dbReference type="Proteomes" id="UP001326110"/>
    </source>
</evidence>
<dbReference type="PRINTS" id="PR00081">
    <property type="entry name" value="GDHRDH"/>
</dbReference>
<dbReference type="PANTHER" id="PTHR42760">
    <property type="entry name" value="SHORT-CHAIN DEHYDROGENASES/REDUCTASES FAMILY MEMBER"/>
    <property type="match status" value="1"/>
</dbReference>
<comment type="similarity">
    <text evidence="1">Belongs to the short-chain dehydrogenases/reductases (SDR) family.</text>
</comment>
<reference evidence="3 4" key="1">
    <citation type="submission" date="2023-11" db="EMBL/GenBank/DDBJ databases">
        <title>MicrobeMod: A computational toolkit for identifying prokaryotic methylation and restriction-modification with nanopore sequencing.</title>
        <authorList>
            <person name="Crits-Christoph A."/>
            <person name="Kang S.C."/>
            <person name="Lee H."/>
            <person name="Ostrov N."/>
        </authorList>
    </citation>
    <scope>NUCLEOTIDE SEQUENCE [LARGE SCALE GENOMIC DNA]</scope>
    <source>
        <strain evidence="3 4">ATCC 25935</strain>
    </source>
</reference>
<evidence type="ECO:0000256" key="2">
    <source>
        <dbReference type="ARBA" id="ARBA00023002"/>
    </source>
</evidence>
<proteinExistence type="inferred from homology"/>
<dbReference type="InterPro" id="IPR036291">
    <property type="entry name" value="NAD(P)-bd_dom_sf"/>
</dbReference>
<dbReference type="SUPFAM" id="SSF51735">
    <property type="entry name" value="NAD(P)-binding Rossmann-fold domains"/>
    <property type="match status" value="1"/>
</dbReference>
<dbReference type="PANTHER" id="PTHR42760:SF133">
    <property type="entry name" value="3-OXOACYL-[ACYL-CARRIER-PROTEIN] REDUCTASE"/>
    <property type="match status" value="1"/>
</dbReference>
<gene>
    <name evidence="3" type="ORF">SR858_13670</name>
</gene>
<evidence type="ECO:0000256" key="1">
    <source>
        <dbReference type="ARBA" id="ARBA00006484"/>
    </source>
</evidence>
<keyword evidence="4" id="KW-1185">Reference proteome</keyword>
<dbReference type="Proteomes" id="UP001326110">
    <property type="component" value="Chromosome"/>
</dbReference>
<organism evidence="3 4">
    <name type="scientific">Duganella zoogloeoides</name>
    <dbReference type="NCBI Taxonomy" id="75659"/>
    <lineage>
        <taxon>Bacteria</taxon>
        <taxon>Pseudomonadati</taxon>
        <taxon>Pseudomonadota</taxon>
        <taxon>Betaproteobacteria</taxon>
        <taxon>Burkholderiales</taxon>
        <taxon>Oxalobacteraceae</taxon>
        <taxon>Telluria group</taxon>
        <taxon>Duganella</taxon>
    </lineage>
</organism>
<protein>
    <submittedName>
        <fullName evidence="3">SDR family oxidoreductase</fullName>
    </submittedName>
</protein>
<dbReference type="RefSeq" id="WP_019924321.1">
    <property type="nucleotide sequence ID" value="NZ_CP140152.1"/>
</dbReference>
<keyword evidence="2" id="KW-0560">Oxidoreductase</keyword>
<name>A0ABZ0Y6W0_9BURK</name>
<dbReference type="PRINTS" id="PR00080">
    <property type="entry name" value="SDRFAMILY"/>
</dbReference>
<dbReference type="Pfam" id="PF13561">
    <property type="entry name" value="adh_short_C2"/>
    <property type="match status" value="1"/>
</dbReference>
<accession>A0ABZ0Y6W0</accession>
<dbReference type="EMBL" id="CP140152">
    <property type="protein sequence ID" value="WQH07339.1"/>
    <property type="molecule type" value="Genomic_DNA"/>
</dbReference>
<dbReference type="PROSITE" id="PS00061">
    <property type="entry name" value="ADH_SHORT"/>
    <property type="match status" value="1"/>
</dbReference>
<sequence length="258" mass="26836">MNTDFAGKRVLITGGTKGMGAATLALMHERGAAIATTARSPAPHLPAGVHLIQADTGTREGIATVIEQAQRLLGGVDILINNVGGSGAPGGGALALDDDAWQQALNDNLLAAVRLDRALLPAMVAQHYGVIIHISSIQRMLPLYDSTLAYAAAKAALSTYSKGLSKEFGPRGVRINTVSPGFIETAAAQTFIRRLAEHDQVSEEESRQRVMTSLGGIPIGRPGKPEEVAELVAFLASDRAAAIHGAEHVIDGGTVPTV</sequence>
<evidence type="ECO:0000313" key="3">
    <source>
        <dbReference type="EMBL" id="WQH07339.1"/>
    </source>
</evidence>
<dbReference type="NCBIfam" id="NF005095">
    <property type="entry name" value="PRK06523.1"/>
    <property type="match status" value="1"/>
</dbReference>
<dbReference type="InterPro" id="IPR002347">
    <property type="entry name" value="SDR_fam"/>
</dbReference>